<organism evidence="1 2">
    <name type="scientific">Ladona fulva</name>
    <name type="common">Scarce chaser dragonfly</name>
    <name type="synonym">Libellula fulva</name>
    <dbReference type="NCBI Taxonomy" id="123851"/>
    <lineage>
        <taxon>Eukaryota</taxon>
        <taxon>Metazoa</taxon>
        <taxon>Ecdysozoa</taxon>
        <taxon>Arthropoda</taxon>
        <taxon>Hexapoda</taxon>
        <taxon>Insecta</taxon>
        <taxon>Pterygota</taxon>
        <taxon>Palaeoptera</taxon>
        <taxon>Odonata</taxon>
        <taxon>Epiprocta</taxon>
        <taxon>Anisoptera</taxon>
        <taxon>Libelluloidea</taxon>
        <taxon>Libellulidae</taxon>
        <taxon>Ladona</taxon>
    </lineage>
</organism>
<evidence type="ECO:0000313" key="1">
    <source>
        <dbReference type="EMBL" id="KAG8225140.1"/>
    </source>
</evidence>
<dbReference type="Proteomes" id="UP000792457">
    <property type="component" value="Unassembled WGS sequence"/>
</dbReference>
<sequence>MSFSYFSNEDHLREEELLKERFIAARPVKGTLSMHACLPLQKGKSMFKTFFCDRKPPNHQLALACTHPCSFLVLVLAKDMDLLQPLHDHVQLVFSSKLGILFDD</sequence>
<keyword evidence="2" id="KW-1185">Reference proteome</keyword>
<reference evidence="1" key="1">
    <citation type="submission" date="2013-04" db="EMBL/GenBank/DDBJ databases">
        <authorList>
            <person name="Qu J."/>
            <person name="Murali S.C."/>
            <person name="Bandaranaike D."/>
            <person name="Bellair M."/>
            <person name="Blankenburg K."/>
            <person name="Chao H."/>
            <person name="Dinh H."/>
            <person name="Doddapaneni H."/>
            <person name="Downs B."/>
            <person name="Dugan-Rocha S."/>
            <person name="Elkadiri S."/>
            <person name="Gnanaolivu R.D."/>
            <person name="Hernandez B."/>
            <person name="Javaid M."/>
            <person name="Jayaseelan J.C."/>
            <person name="Lee S."/>
            <person name="Li M."/>
            <person name="Ming W."/>
            <person name="Munidasa M."/>
            <person name="Muniz J."/>
            <person name="Nguyen L."/>
            <person name="Ongeri F."/>
            <person name="Osuji N."/>
            <person name="Pu L.-L."/>
            <person name="Puazo M."/>
            <person name="Qu C."/>
            <person name="Quiroz J."/>
            <person name="Raj R."/>
            <person name="Weissenberger G."/>
            <person name="Xin Y."/>
            <person name="Zou X."/>
            <person name="Han Y."/>
            <person name="Richards S."/>
            <person name="Worley K."/>
            <person name="Muzny D."/>
            <person name="Gibbs R."/>
        </authorList>
    </citation>
    <scope>NUCLEOTIDE SEQUENCE</scope>
    <source>
        <strain evidence="1">Sampled in the wild</strain>
    </source>
</reference>
<evidence type="ECO:0000313" key="2">
    <source>
        <dbReference type="Proteomes" id="UP000792457"/>
    </source>
</evidence>
<accession>A0A8K0NUJ5</accession>
<comment type="caution">
    <text evidence="1">The sequence shown here is derived from an EMBL/GenBank/DDBJ whole genome shotgun (WGS) entry which is preliminary data.</text>
</comment>
<gene>
    <name evidence="1" type="ORF">J437_LFUL006164</name>
</gene>
<protein>
    <submittedName>
        <fullName evidence="1">Uncharacterized protein</fullName>
    </submittedName>
</protein>
<dbReference type="EMBL" id="KZ308225">
    <property type="protein sequence ID" value="KAG8225140.1"/>
    <property type="molecule type" value="Genomic_DNA"/>
</dbReference>
<reference evidence="1" key="2">
    <citation type="submission" date="2017-10" db="EMBL/GenBank/DDBJ databases">
        <title>Ladona fulva Genome sequencing and assembly.</title>
        <authorList>
            <person name="Murali S."/>
            <person name="Richards S."/>
            <person name="Bandaranaike D."/>
            <person name="Bellair M."/>
            <person name="Blankenburg K."/>
            <person name="Chao H."/>
            <person name="Dinh H."/>
            <person name="Doddapaneni H."/>
            <person name="Dugan-Rocha S."/>
            <person name="Elkadiri S."/>
            <person name="Gnanaolivu R."/>
            <person name="Hernandez B."/>
            <person name="Skinner E."/>
            <person name="Javaid M."/>
            <person name="Lee S."/>
            <person name="Li M."/>
            <person name="Ming W."/>
            <person name="Munidasa M."/>
            <person name="Muniz J."/>
            <person name="Nguyen L."/>
            <person name="Hughes D."/>
            <person name="Osuji N."/>
            <person name="Pu L.-L."/>
            <person name="Puazo M."/>
            <person name="Qu C."/>
            <person name="Quiroz J."/>
            <person name="Raj R."/>
            <person name="Weissenberger G."/>
            <person name="Xin Y."/>
            <person name="Zou X."/>
            <person name="Han Y."/>
            <person name="Worley K."/>
            <person name="Muzny D."/>
            <person name="Gibbs R."/>
        </authorList>
    </citation>
    <scope>NUCLEOTIDE SEQUENCE</scope>
    <source>
        <strain evidence="1">Sampled in the wild</strain>
    </source>
</reference>
<dbReference type="AlphaFoldDB" id="A0A8K0NUJ5"/>
<proteinExistence type="predicted"/>
<name>A0A8K0NUJ5_LADFU</name>